<feature type="non-terminal residue" evidence="2">
    <location>
        <position position="1"/>
    </location>
</feature>
<dbReference type="AlphaFoldDB" id="X0X1K4"/>
<evidence type="ECO:0000313" key="2">
    <source>
        <dbReference type="EMBL" id="GAG36895.1"/>
    </source>
</evidence>
<feature type="region of interest" description="Disordered" evidence="1">
    <location>
        <begin position="148"/>
        <end position="175"/>
    </location>
</feature>
<accession>X0X1K4</accession>
<sequence>LASSARDSLTESVSLVENQTVVINATETADTIVEVTSKSNLDMLISIAEYSENLKNTSPAKTPLDKYVDIMVDNTINDNITKVKVVIYYNKSEVNNANIDESTLKIYYYNETSGNWQSLNSSVNTTAGYVWAELSHFSTYGVFGEQKEDAPAESSSSSGGSFGGGGNVWTIPTKKTQEVEEEVVKEPEIAEEEKQCSYSLSVELPEKVSFVETDTVSGVIKNDGDCDLDKVSLSLHKELTDLV</sequence>
<feature type="non-terminal residue" evidence="2">
    <location>
        <position position="243"/>
    </location>
</feature>
<reference evidence="2" key="1">
    <citation type="journal article" date="2014" name="Front. Microbiol.">
        <title>High frequency of phylogenetically diverse reductive dehalogenase-homologous genes in deep subseafloor sedimentary metagenomes.</title>
        <authorList>
            <person name="Kawai M."/>
            <person name="Futagami T."/>
            <person name="Toyoda A."/>
            <person name="Takaki Y."/>
            <person name="Nishi S."/>
            <person name="Hori S."/>
            <person name="Arai W."/>
            <person name="Tsubouchi T."/>
            <person name="Morono Y."/>
            <person name="Uchiyama I."/>
            <person name="Ito T."/>
            <person name="Fujiyama A."/>
            <person name="Inagaki F."/>
            <person name="Takami H."/>
        </authorList>
    </citation>
    <scope>NUCLEOTIDE SEQUENCE</scope>
    <source>
        <strain evidence="2">Expedition CK06-06</strain>
    </source>
</reference>
<proteinExistence type="predicted"/>
<comment type="caution">
    <text evidence="2">The sequence shown here is derived from an EMBL/GenBank/DDBJ whole genome shotgun (WGS) entry which is preliminary data.</text>
</comment>
<protein>
    <recommendedName>
        <fullName evidence="3">PGF-pre-PGF domain-containing protein</fullName>
    </recommendedName>
</protein>
<gene>
    <name evidence="2" type="ORF">S01H1_72649</name>
</gene>
<evidence type="ECO:0000256" key="1">
    <source>
        <dbReference type="SAM" id="MobiDB-lite"/>
    </source>
</evidence>
<name>X0X1K4_9ZZZZ</name>
<evidence type="ECO:0008006" key="3">
    <source>
        <dbReference type="Google" id="ProtNLM"/>
    </source>
</evidence>
<organism evidence="2">
    <name type="scientific">marine sediment metagenome</name>
    <dbReference type="NCBI Taxonomy" id="412755"/>
    <lineage>
        <taxon>unclassified sequences</taxon>
        <taxon>metagenomes</taxon>
        <taxon>ecological metagenomes</taxon>
    </lineage>
</organism>
<dbReference type="EMBL" id="BARS01048475">
    <property type="protein sequence ID" value="GAG36895.1"/>
    <property type="molecule type" value="Genomic_DNA"/>
</dbReference>